<gene>
    <name evidence="9" type="ORF">JKG68_26395</name>
</gene>
<name>A0A936ZC83_9HYPH</name>
<evidence type="ECO:0000256" key="1">
    <source>
        <dbReference type="ARBA" id="ARBA00004651"/>
    </source>
</evidence>
<feature type="coiled-coil region" evidence="6">
    <location>
        <begin position="222"/>
        <end position="256"/>
    </location>
</feature>
<evidence type="ECO:0000256" key="4">
    <source>
        <dbReference type="ARBA" id="ARBA00022989"/>
    </source>
</evidence>
<dbReference type="GO" id="GO:0005886">
    <property type="term" value="C:plasma membrane"/>
    <property type="evidence" value="ECO:0007669"/>
    <property type="project" value="UniProtKB-SubCell"/>
</dbReference>
<keyword evidence="3 7" id="KW-0812">Transmembrane</keyword>
<dbReference type="Pfam" id="PF02706">
    <property type="entry name" value="Wzz"/>
    <property type="match status" value="1"/>
</dbReference>
<evidence type="ECO:0000256" key="2">
    <source>
        <dbReference type="ARBA" id="ARBA00022475"/>
    </source>
</evidence>
<dbReference type="Proteomes" id="UP000605848">
    <property type="component" value="Unassembled WGS sequence"/>
</dbReference>
<comment type="caution">
    <text evidence="9">The sequence shown here is derived from an EMBL/GenBank/DDBJ whole genome shotgun (WGS) entry which is preliminary data.</text>
</comment>
<dbReference type="EMBL" id="JAEQMY010000083">
    <property type="protein sequence ID" value="MBL0407452.1"/>
    <property type="molecule type" value="Genomic_DNA"/>
</dbReference>
<keyword evidence="5 7" id="KW-0472">Membrane</keyword>
<evidence type="ECO:0000313" key="10">
    <source>
        <dbReference type="Proteomes" id="UP000605848"/>
    </source>
</evidence>
<dbReference type="InterPro" id="IPR003856">
    <property type="entry name" value="LPS_length_determ_N"/>
</dbReference>
<dbReference type="AlphaFoldDB" id="A0A936ZC83"/>
<dbReference type="GO" id="GO:0004713">
    <property type="term" value="F:protein tyrosine kinase activity"/>
    <property type="evidence" value="ECO:0007669"/>
    <property type="project" value="TreeGrafter"/>
</dbReference>
<dbReference type="InterPro" id="IPR050445">
    <property type="entry name" value="Bact_polysacc_biosynth/exp"/>
</dbReference>
<reference evidence="9" key="1">
    <citation type="submission" date="2021-01" db="EMBL/GenBank/DDBJ databases">
        <title>Microvirga sp.</title>
        <authorList>
            <person name="Kim M.K."/>
        </authorList>
    </citation>
    <scope>NUCLEOTIDE SEQUENCE</scope>
    <source>
        <strain evidence="9">5420S-16</strain>
    </source>
</reference>
<evidence type="ECO:0000256" key="6">
    <source>
        <dbReference type="SAM" id="Coils"/>
    </source>
</evidence>
<keyword evidence="6" id="KW-0175">Coiled coil</keyword>
<keyword evidence="2" id="KW-1003">Cell membrane</keyword>
<protein>
    <recommendedName>
        <fullName evidence="8">Polysaccharide chain length determinant N-terminal domain-containing protein</fullName>
    </recommendedName>
</protein>
<evidence type="ECO:0000313" key="9">
    <source>
        <dbReference type="EMBL" id="MBL0407452.1"/>
    </source>
</evidence>
<evidence type="ECO:0000256" key="5">
    <source>
        <dbReference type="ARBA" id="ARBA00023136"/>
    </source>
</evidence>
<dbReference type="PANTHER" id="PTHR32309">
    <property type="entry name" value="TYROSINE-PROTEIN KINASE"/>
    <property type="match status" value="1"/>
</dbReference>
<keyword evidence="4 7" id="KW-1133">Transmembrane helix</keyword>
<comment type="subcellular location">
    <subcellularLocation>
        <location evidence="1">Cell membrane</location>
        <topology evidence="1">Multi-pass membrane protein</topology>
    </subcellularLocation>
</comment>
<keyword evidence="10" id="KW-1185">Reference proteome</keyword>
<accession>A0A936ZC83</accession>
<sequence>MLNQVRFDIPAPSDLNATSFTLTELLVAIRKYKLMVVAVVIAGLGCSYLVSHTITPRYTAEAVLVADLPSSRIFDVAPEGQQSAADLLAMRTIVETIGAPPIIERAIQKLPDDIRAMLANTALRKGSSAFSACPTVLCQALMPSAGESQIPEESEVSSHDVERLINHVSGWLDVANGGRSYTIQVRYTSEDPMLSAAITNTLVNEYLAYTSERKRQIYVQTGSNLSNKINSLKHELQSAERNAQMLREQVRIQELRSGALTGSKQEQVISDNAQAYANAREAEREAQAIAAVYERFLLRQREAEGRQDLPGADAWLLSVARPPLKPSGLGRSLFLGLGGVAGFFIGASCAVVRFRRKRDAAHE</sequence>
<organism evidence="9 10">
    <name type="scientific">Microvirga aerilata</name>
    <dbReference type="NCBI Taxonomy" id="670292"/>
    <lineage>
        <taxon>Bacteria</taxon>
        <taxon>Pseudomonadati</taxon>
        <taxon>Pseudomonadota</taxon>
        <taxon>Alphaproteobacteria</taxon>
        <taxon>Hyphomicrobiales</taxon>
        <taxon>Methylobacteriaceae</taxon>
        <taxon>Microvirga</taxon>
    </lineage>
</organism>
<evidence type="ECO:0000259" key="8">
    <source>
        <dbReference type="Pfam" id="PF02706"/>
    </source>
</evidence>
<dbReference type="RefSeq" id="WP_202064714.1">
    <property type="nucleotide sequence ID" value="NZ_JAEQMY010000083.1"/>
</dbReference>
<proteinExistence type="predicted"/>
<feature type="transmembrane region" description="Helical" evidence="7">
    <location>
        <begin position="333"/>
        <end position="354"/>
    </location>
</feature>
<evidence type="ECO:0000256" key="7">
    <source>
        <dbReference type="SAM" id="Phobius"/>
    </source>
</evidence>
<dbReference type="PANTHER" id="PTHR32309:SF13">
    <property type="entry name" value="FERRIC ENTEROBACTIN TRANSPORT PROTEIN FEPE"/>
    <property type="match status" value="1"/>
</dbReference>
<evidence type="ECO:0000256" key="3">
    <source>
        <dbReference type="ARBA" id="ARBA00022692"/>
    </source>
</evidence>
<feature type="domain" description="Polysaccharide chain length determinant N-terminal" evidence="8">
    <location>
        <begin position="20"/>
        <end position="110"/>
    </location>
</feature>
<feature type="transmembrane region" description="Helical" evidence="7">
    <location>
        <begin position="32"/>
        <end position="50"/>
    </location>
</feature>